<sequence>MAFSPSWGGFQGLADAFPPTTSLQDFSLLDVQEEPVAAWWMSAGPAAGDRLYSPWNQPSPVRGNGSVSNGRALDDMVSQLVDDDQRPCTRSSLEAGFRCSGAQEACGLEPLNRRLGCLAVGSNARQGTSPVLSQGMGRPLLSKGSYPAACPTGQIPGLDLQGYLVRGH</sequence>
<keyword evidence="4" id="KW-1185">Reference proteome</keyword>
<dbReference type="AlphaFoldDB" id="B7PY22"/>
<evidence type="ECO:0000313" key="3">
    <source>
        <dbReference type="EnsemblMetazoa" id="ISCW010103-PA"/>
    </source>
</evidence>
<dbReference type="VEuPathDB" id="VectorBase:ISCI010103"/>
<dbReference type="Proteomes" id="UP000001555">
    <property type="component" value="Unassembled WGS sequence"/>
</dbReference>
<feature type="region of interest" description="Disordered" evidence="1">
    <location>
        <begin position="57"/>
        <end position="76"/>
    </location>
</feature>
<dbReference type="EMBL" id="ABJB010953890">
    <property type="status" value="NOT_ANNOTATED_CDS"/>
    <property type="molecule type" value="Genomic_DNA"/>
</dbReference>
<reference evidence="3" key="2">
    <citation type="submission" date="2020-05" db="UniProtKB">
        <authorList>
            <consortium name="EnsemblMetazoa"/>
        </authorList>
    </citation>
    <scope>IDENTIFICATION</scope>
    <source>
        <strain evidence="3">wikel</strain>
    </source>
</reference>
<dbReference type="HOGENOM" id="CLU_1588307_0_0_1"/>
<dbReference type="PaxDb" id="6945-B7PY22"/>
<name>B7PY22_IXOSC</name>
<dbReference type="InParanoid" id="B7PY22"/>
<reference evidence="2 4" key="1">
    <citation type="submission" date="2008-03" db="EMBL/GenBank/DDBJ databases">
        <title>Annotation of Ixodes scapularis.</title>
        <authorList>
            <consortium name="Ixodes scapularis Genome Project Consortium"/>
            <person name="Caler E."/>
            <person name="Hannick L.I."/>
            <person name="Bidwell S."/>
            <person name="Joardar V."/>
            <person name="Thiagarajan M."/>
            <person name="Amedeo P."/>
            <person name="Galinsky K.J."/>
            <person name="Schobel S."/>
            <person name="Inman J."/>
            <person name="Hostetler J."/>
            <person name="Miller J."/>
            <person name="Hammond M."/>
            <person name="Megy K."/>
            <person name="Lawson D."/>
            <person name="Kodira C."/>
            <person name="Sutton G."/>
            <person name="Meyer J."/>
            <person name="Hill C.A."/>
            <person name="Birren B."/>
            <person name="Nene V."/>
            <person name="Collins F."/>
            <person name="Alarcon-Chaidez F."/>
            <person name="Wikel S."/>
            <person name="Strausberg R."/>
        </authorList>
    </citation>
    <scope>NUCLEOTIDE SEQUENCE [LARGE SCALE GENOMIC DNA]</scope>
    <source>
        <strain evidence="4">Wikel</strain>
        <strain evidence="2">Wikel colony</strain>
    </source>
</reference>
<dbReference type="VEuPathDB" id="VectorBase:ISCW010103"/>
<protein>
    <submittedName>
        <fullName evidence="2 3">Uncharacterized protein</fullName>
    </submittedName>
</protein>
<feature type="compositionally biased region" description="Polar residues" evidence="1">
    <location>
        <begin position="57"/>
        <end position="69"/>
    </location>
</feature>
<dbReference type="VEuPathDB" id="VectorBase:ISCP_027535"/>
<dbReference type="EMBL" id="ABJB010796279">
    <property type="status" value="NOT_ANNOTATED_CDS"/>
    <property type="molecule type" value="Genomic_DNA"/>
</dbReference>
<dbReference type="OrthoDB" id="5978002at2759"/>
<accession>B7PY22</accession>
<gene>
    <name evidence="2" type="ORF">IscW_ISCW010103</name>
</gene>
<evidence type="ECO:0000313" key="2">
    <source>
        <dbReference type="EMBL" id="EEC11494.1"/>
    </source>
</evidence>
<evidence type="ECO:0000256" key="1">
    <source>
        <dbReference type="SAM" id="MobiDB-lite"/>
    </source>
</evidence>
<proteinExistence type="predicted"/>
<evidence type="ECO:0000313" key="4">
    <source>
        <dbReference type="Proteomes" id="UP000001555"/>
    </source>
</evidence>
<organism>
    <name type="scientific">Ixodes scapularis</name>
    <name type="common">Black-legged tick</name>
    <name type="synonym">Deer tick</name>
    <dbReference type="NCBI Taxonomy" id="6945"/>
    <lineage>
        <taxon>Eukaryota</taxon>
        <taxon>Metazoa</taxon>
        <taxon>Ecdysozoa</taxon>
        <taxon>Arthropoda</taxon>
        <taxon>Chelicerata</taxon>
        <taxon>Arachnida</taxon>
        <taxon>Acari</taxon>
        <taxon>Parasitiformes</taxon>
        <taxon>Ixodida</taxon>
        <taxon>Ixodoidea</taxon>
        <taxon>Ixodidae</taxon>
        <taxon>Ixodinae</taxon>
        <taxon>Ixodes</taxon>
    </lineage>
</organism>
<dbReference type="EMBL" id="DS817561">
    <property type="protein sequence ID" value="EEC11494.1"/>
    <property type="molecule type" value="Genomic_DNA"/>
</dbReference>
<dbReference type="EnsemblMetazoa" id="ISCW010103-RA">
    <property type="protein sequence ID" value="ISCW010103-PA"/>
    <property type="gene ID" value="ISCW010103"/>
</dbReference>